<evidence type="ECO:0000256" key="15">
    <source>
        <dbReference type="SAM" id="MobiDB-lite"/>
    </source>
</evidence>
<keyword evidence="12" id="KW-0326">Glycosidase</keyword>
<evidence type="ECO:0000256" key="10">
    <source>
        <dbReference type="ARBA" id="ARBA00023157"/>
    </source>
</evidence>
<dbReference type="FunFam" id="2.60.120.200:FF:000025">
    <property type="entry name" value="Xyloglucan endotransglucosylase/hydrolase"/>
    <property type="match status" value="1"/>
</dbReference>
<keyword evidence="5" id="KW-0052">Apoplast</keyword>
<comment type="caution">
    <text evidence="18">The sequence shown here is derived from an EMBL/GenBank/DDBJ whole genome shotgun (WGS) entry which is preliminary data.</text>
</comment>
<dbReference type="GO" id="GO:0010411">
    <property type="term" value="P:xyloglucan metabolic process"/>
    <property type="evidence" value="ECO:0007669"/>
    <property type="project" value="InterPro"/>
</dbReference>
<evidence type="ECO:0000256" key="14">
    <source>
        <dbReference type="ARBA" id="ARBA00034022"/>
    </source>
</evidence>
<evidence type="ECO:0000256" key="13">
    <source>
        <dbReference type="ARBA" id="ARBA00023316"/>
    </source>
</evidence>
<keyword evidence="19" id="KW-1185">Reference proteome</keyword>
<dbReference type="Proteomes" id="UP001428341">
    <property type="component" value="Unassembled WGS sequence"/>
</dbReference>
<dbReference type="GO" id="GO:0042546">
    <property type="term" value="P:cell wall biogenesis"/>
    <property type="evidence" value="ECO:0007669"/>
    <property type="project" value="InterPro"/>
</dbReference>
<dbReference type="SUPFAM" id="SSF49899">
    <property type="entry name" value="Concanavalin A-like lectins/glucanases"/>
    <property type="match status" value="1"/>
</dbReference>
<evidence type="ECO:0000256" key="9">
    <source>
        <dbReference type="ARBA" id="ARBA00022801"/>
    </source>
</evidence>
<evidence type="ECO:0000256" key="4">
    <source>
        <dbReference type="ARBA" id="ARBA00022512"/>
    </source>
</evidence>
<dbReference type="InterPro" id="IPR005069">
    <property type="entry name" value="Nucl-diP-sugar_transferase"/>
</dbReference>
<keyword evidence="10" id="KW-1015">Disulfide bond</keyword>
<dbReference type="Pfam" id="PF06955">
    <property type="entry name" value="XET_C"/>
    <property type="match status" value="1"/>
</dbReference>
<keyword evidence="13" id="KW-0961">Cell wall biogenesis/degradation</keyword>
<protein>
    <recommendedName>
        <fullName evidence="3">xyloglucan:xyloglucosyl transferase</fullName>
        <ecNumber evidence="3">2.4.1.207</ecNumber>
    </recommendedName>
</protein>
<reference evidence="18 19" key="1">
    <citation type="submission" date="2024-05" db="EMBL/GenBank/DDBJ databases">
        <title>Haplotype-resolved chromosome-level genome assembly of Huyou (Citrus changshanensis).</title>
        <authorList>
            <person name="Miao C."/>
            <person name="Chen W."/>
            <person name="Wu Y."/>
            <person name="Wang L."/>
            <person name="Zhao S."/>
            <person name="Grierson D."/>
            <person name="Xu C."/>
            <person name="Chen K."/>
        </authorList>
    </citation>
    <scope>NUCLEOTIDE SEQUENCE [LARGE SCALE GENOMIC DNA]</scope>
    <source>
        <strain evidence="18">01-14</strain>
        <tissue evidence="18">Leaf</tissue>
    </source>
</reference>
<dbReference type="Pfam" id="PF03407">
    <property type="entry name" value="Nucleotid_trans"/>
    <property type="match status" value="2"/>
</dbReference>
<organism evidence="18 19">
    <name type="scientific">Citrus x changshan-huyou</name>
    <dbReference type="NCBI Taxonomy" id="2935761"/>
    <lineage>
        <taxon>Eukaryota</taxon>
        <taxon>Viridiplantae</taxon>
        <taxon>Streptophyta</taxon>
        <taxon>Embryophyta</taxon>
        <taxon>Tracheophyta</taxon>
        <taxon>Spermatophyta</taxon>
        <taxon>Magnoliopsida</taxon>
        <taxon>eudicotyledons</taxon>
        <taxon>Gunneridae</taxon>
        <taxon>Pentapetalae</taxon>
        <taxon>rosids</taxon>
        <taxon>malvids</taxon>
        <taxon>Sapindales</taxon>
        <taxon>Rutaceae</taxon>
        <taxon>Aurantioideae</taxon>
        <taxon>Citrus</taxon>
    </lineage>
</organism>
<keyword evidence="4" id="KW-0134">Cell wall</keyword>
<keyword evidence="8" id="KW-0732">Signal</keyword>
<evidence type="ECO:0000256" key="6">
    <source>
        <dbReference type="ARBA" id="ARBA00022525"/>
    </source>
</evidence>
<evidence type="ECO:0000256" key="3">
    <source>
        <dbReference type="ARBA" id="ARBA00012152"/>
    </source>
</evidence>
<evidence type="ECO:0000256" key="7">
    <source>
        <dbReference type="ARBA" id="ARBA00022679"/>
    </source>
</evidence>
<dbReference type="InterPro" id="IPR044791">
    <property type="entry name" value="Beta-glucanase/XTH"/>
</dbReference>
<dbReference type="InterPro" id="IPR016455">
    <property type="entry name" value="XTH"/>
</dbReference>
<feature type="transmembrane region" description="Helical" evidence="16">
    <location>
        <begin position="30"/>
        <end position="47"/>
    </location>
</feature>
<dbReference type="GO" id="GO:0004553">
    <property type="term" value="F:hydrolase activity, hydrolyzing O-glycosyl compounds"/>
    <property type="evidence" value="ECO:0007669"/>
    <property type="project" value="InterPro"/>
</dbReference>
<keyword evidence="16" id="KW-0812">Transmembrane</keyword>
<dbReference type="Pfam" id="PF00722">
    <property type="entry name" value="Glyco_hydro_16"/>
    <property type="match status" value="1"/>
</dbReference>
<evidence type="ECO:0000313" key="19">
    <source>
        <dbReference type="Proteomes" id="UP001428341"/>
    </source>
</evidence>
<evidence type="ECO:0000256" key="16">
    <source>
        <dbReference type="SAM" id="Phobius"/>
    </source>
</evidence>
<keyword evidence="16" id="KW-1133">Transmembrane helix</keyword>
<dbReference type="AlphaFoldDB" id="A0AAP0QSS0"/>
<dbReference type="InterPro" id="IPR000757">
    <property type="entry name" value="Beta-glucanase-like"/>
</dbReference>
<dbReference type="GO" id="GO:0071555">
    <property type="term" value="P:cell wall organization"/>
    <property type="evidence" value="ECO:0007669"/>
    <property type="project" value="UniProtKB-KW"/>
</dbReference>
<gene>
    <name evidence="18" type="ORF">WN944_002815</name>
</gene>
<dbReference type="InterPro" id="IPR008263">
    <property type="entry name" value="GH16_AS"/>
</dbReference>
<evidence type="ECO:0000313" key="18">
    <source>
        <dbReference type="EMBL" id="KAK9210445.1"/>
    </source>
</evidence>
<evidence type="ECO:0000259" key="17">
    <source>
        <dbReference type="PROSITE" id="PS51762"/>
    </source>
</evidence>
<dbReference type="PROSITE" id="PS51762">
    <property type="entry name" value="GH16_2"/>
    <property type="match status" value="1"/>
</dbReference>
<keyword evidence="16" id="KW-0472">Membrane</keyword>
<keyword evidence="7" id="KW-0808">Transferase</keyword>
<dbReference type="PANTHER" id="PTHR31062">
    <property type="entry name" value="XYLOGLUCAN ENDOTRANSGLUCOSYLASE/HYDROLASE PROTEIN 8-RELATED"/>
    <property type="match status" value="1"/>
</dbReference>
<evidence type="ECO:0000256" key="1">
    <source>
        <dbReference type="ARBA" id="ARBA00004191"/>
    </source>
</evidence>
<dbReference type="InterPro" id="IPR010713">
    <property type="entry name" value="XET_C"/>
</dbReference>
<dbReference type="EC" id="2.4.1.207" evidence="3"/>
<dbReference type="GO" id="GO:0048046">
    <property type="term" value="C:apoplast"/>
    <property type="evidence" value="ECO:0007669"/>
    <property type="project" value="UniProtKB-SubCell"/>
</dbReference>
<comment type="catalytic activity">
    <reaction evidence="14">
        <text>breaks a beta-(1-&gt;4) bond in the backbone of a xyloglucan and transfers the xyloglucanyl segment on to O-4 of the non-reducing terminal glucose residue of an acceptor, which can be a xyloglucan or an oligosaccharide of xyloglucan.</text>
        <dbReference type="EC" id="2.4.1.207"/>
    </reaction>
</comment>
<evidence type="ECO:0000256" key="12">
    <source>
        <dbReference type="ARBA" id="ARBA00023295"/>
    </source>
</evidence>
<dbReference type="GO" id="GO:0016762">
    <property type="term" value="F:xyloglucan:xyloglucosyl transferase activity"/>
    <property type="evidence" value="ECO:0007669"/>
    <property type="project" value="UniProtKB-EC"/>
</dbReference>
<dbReference type="EMBL" id="JBCGBO010000004">
    <property type="protein sequence ID" value="KAK9210445.1"/>
    <property type="molecule type" value="Genomic_DNA"/>
</dbReference>
<name>A0AAP0QSS0_9ROSI</name>
<sequence length="643" mass="73708">MFRSNVRGGSYRAMNSSGGRNRHQLNQKNVILFIALAVSCLFLYHTIRYSSYNNVISPLIKSNKVTTEDSNLDIVLKRASMKDKTIIITTLNQAWTEPHSNSLFDIFLESFRIGEGTRKLLNHLVVVSLDPKAHAQCKYKHPHCFAINTSSFDLPSSEENALTPHYIELMWIRIHLLTSILEMGYNFVFSLFGSRAVNFGSTAEADYFPQMFTNRRVTKSVLAYQGADVVWLRNPFPHFYPDADFQILSDRFIGSSRNLKNSANAGFKYVKSNKRTIELYKFWYESKKNHPGLNDQDVLNKIKFDPYIKNIGITIRFLDTAYFSGFCETCALGLEKVYGVASQAEITSTILEWTPQMQLGYLYLASFPTVSSAGPSNFYDDFEITWGHGAKIHDNGKVLTLNLDKSGGSGFQSKKEYLFGKIDMRIKLVPGYSAGTVTAYYLSSKGANWDEIDFEFLGNVTGEPYTLHTNVFSQGNGDRERQFHLWFDPTTDFHTYSILWNPKRIIFYADDVPIREFKNLEYIGIPFPKNQPMRIYSSLWNADSWATQGGRIKIDWKYAPFTASYSNFTADACIWAFGASSCDTNSPYSNSNSKTKVWLRHELDIAKKRKMRWVEKNHMVYDYCKDHKRFPHGPPLECSVDNN</sequence>
<keyword evidence="11" id="KW-0325">Glycoprotein</keyword>
<evidence type="ECO:0000256" key="5">
    <source>
        <dbReference type="ARBA" id="ARBA00022523"/>
    </source>
</evidence>
<accession>A0AAP0QSS0</accession>
<dbReference type="Gene3D" id="2.60.120.200">
    <property type="match status" value="1"/>
</dbReference>
<feature type="region of interest" description="Disordered" evidence="15">
    <location>
        <begin position="1"/>
        <end position="20"/>
    </location>
</feature>
<dbReference type="PROSITE" id="PS01034">
    <property type="entry name" value="GH16_1"/>
    <property type="match status" value="1"/>
</dbReference>
<keyword evidence="6" id="KW-0964">Secreted</keyword>
<evidence type="ECO:0000256" key="11">
    <source>
        <dbReference type="ARBA" id="ARBA00023180"/>
    </source>
</evidence>
<evidence type="ECO:0000256" key="8">
    <source>
        <dbReference type="ARBA" id="ARBA00022729"/>
    </source>
</evidence>
<keyword evidence="9" id="KW-0378">Hydrolase</keyword>
<evidence type="ECO:0000256" key="2">
    <source>
        <dbReference type="ARBA" id="ARBA00004271"/>
    </source>
</evidence>
<proteinExistence type="predicted"/>
<comment type="subcellular location">
    <subcellularLocation>
        <location evidence="1">Secreted</location>
        <location evidence="1">Cell wall</location>
    </subcellularLocation>
    <subcellularLocation>
        <location evidence="2">Secreted</location>
        <location evidence="2">Extracellular space</location>
        <location evidence="2">Apoplast</location>
    </subcellularLocation>
</comment>
<dbReference type="CDD" id="cd02176">
    <property type="entry name" value="GH16_XET"/>
    <property type="match status" value="1"/>
</dbReference>
<feature type="domain" description="GH16" evidence="17">
    <location>
        <begin position="349"/>
        <end position="565"/>
    </location>
</feature>
<dbReference type="InterPro" id="IPR013320">
    <property type="entry name" value="ConA-like_dom_sf"/>
</dbReference>